<accession>A0A554LCW9</accession>
<gene>
    <name evidence="2" type="ORF">CEN92_394</name>
</gene>
<name>A0A554LCW9_9BACT</name>
<comment type="caution">
    <text evidence="2">The sequence shown here is derived from an EMBL/GenBank/DDBJ whole genome shotgun (WGS) entry which is preliminary data.</text>
</comment>
<dbReference type="EMBL" id="VMGH01000061">
    <property type="protein sequence ID" value="TSC90743.1"/>
    <property type="molecule type" value="Genomic_DNA"/>
</dbReference>
<feature type="domain" description="Antitoxin SocA-like Panacea" evidence="1">
    <location>
        <begin position="29"/>
        <end position="138"/>
    </location>
</feature>
<dbReference type="Proteomes" id="UP000318296">
    <property type="component" value="Unassembled WGS sequence"/>
</dbReference>
<organism evidence="2 3">
    <name type="scientific">Candidatus Berkelbacteria bacterium Licking1014_96</name>
    <dbReference type="NCBI Taxonomy" id="2017149"/>
    <lineage>
        <taxon>Bacteria</taxon>
        <taxon>Candidatus Berkelbacteria</taxon>
    </lineage>
</organism>
<dbReference type="AlphaFoldDB" id="A0A554LCW9"/>
<reference evidence="2 3" key="1">
    <citation type="submission" date="2017-07" db="EMBL/GenBank/DDBJ databases">
        <title>Mechanisms for carbon and nitrogen cycling indicate functional differentiation within the Candidate Phyla Radiation.</title>
        <authorList>
            <person name="Danczak R.E."/>
            <person name="Johnston M.D."/>
            <person name="Kenah C."/>
            <person name="Slattery M."/>
            <person name="Wrighton K.C."/>
            <person name="Wilkins M.J."/>
        </authorList>
    </citation>
    <scope>NUCLEOTIDE SEQUENCE [LARGE SCALE GENOMIC DNA]</scope>
    <source>
        <strain evidence="2">Licking1014_96</strain>
    </source>
</reference>
<proteinExistence type="predicted"/>
<evidence type="ECO:0000259" key="1">
    <source>
        <dbReference type="Pfam" id="PF13274"/>
    </source>
</evidence>
<evidence type="ECO:0000313" key="3">
    <source>
        <dbReference type="Proteomes" id="UP000318296"/>
    </source>
</evidence>
<evidence type="ECO:0000313" key="2">
    <source>
        <dbReference type="EMBL" id="TSC90743.1"/>
    </source>
</evidence>
<protein>
    <submittedName>
        <fullName evidence="2">Helix-turN-helix domain protein</fullName>
    </submittedName>
</protein>
<dbReference type="InterPro" id="IPR025272">
    <property type="entry name" value="SocA_Panacea"/>
</dbReference>
<dbReference type="Pfam" id="PF13274">
    <property type="entry name" value="SocA_Panacea"/>
    <property type="match status" value="1"/>
</dbReference>
<sequence length="164" mass="18879">MSINKKKYEQVIIYLCSKLGGEIRGKKKLAKLLYFADFDYFEKFQKPITGDIYKAYPKGPVPVALNEIITAMSKKGNLKIDTVQEWGEEYAPTEVYKCSIKADISVFTKNEIKMLNRIAHLYGRFNGEKLAILSHAEAPYTAAEPYKEIPYEFTYYRGTDFSDL</sequence>